<organism evidence="2 3">
    <name type="scientific">Aquila chrysaetos chrysaetos</name>
    <dbReference type="NCBI Taxonomy" id="223781"/>
    <lineage>
        <taxon>Eukaryota</taxon>
        <taxon>Metazoa</taxon>
        <taxon>Chordata</taxon>
        <taxon>Craniata</taxon>
        <taxon>Vertebrata</taxon>
        <taxon>Euteleostomi</taxon>
        <taxon>Archelosauria</taxon>
        <taxon>Archosauria</taxon>
        <taxon>Dinosauria</taxon>
        <taxon>Saurischia</taxon>
        <taxon>Theropoda</taxon>
        <taxon>Coelurosauria</taxon>
        <taxon>Aves</taxon>
        <taxon>Neognathae</taxon>
        <taxon>Neoaves</taxon>
        <taxon>Telluraves</taxon>
        <taxon>Accipitrimorphae</taxon>
        <taxon>Accipitriformes</taxon>
        <taxon>Accipitridae</taxon>
        <taxon>Accipitrinae</taxon>
        <taxon>Aquila</taxon>
    </lineage>
</organism>
<name>A0A663FD32_AQUCH</name>
<reference evidence="2" key="1">
    <citation type="submission" date="2025-08" db="UniProtKB">
        <authorList>
            <consortium name="Ensembl"/>
        </authorList>
    </citation>
    <scope>IDENTIFICATION</scope>
</reference>
<keyword evidence="3" id="KW-1185">Reference proteome</keyword>
<evidence type="ECO:0000313" key="3">
    <source>
        <dbReference type="Proteomes" id="UP000472275"/>
    </source>
</evidence>
<sequence length="125" mass="13528">KEGEKREGRKEGEKREGRKEGEKRREGRKEGEKGRGKRGGERGGGKRRNKGEGGTGRDGHSAGHPDQNSPVPSRRRSTAGRRAALCSSSRPGAGINLAPCSPVTLFRTGFELLQSHIHTFAPCIT</sequence>
<reference evidence="2" key="2">
    <citation type="submission" date="2025-09" db="UniProtKB">
        <authorList>
            <consortium name="Ensembl"/>
        </authorList>
    </citation>
    <scope>IDENTIFICATION</scope>
</reference>
<dbReference type="Proteomes" id="UP000472275">
    <property type="component" value="Chromosome 24"/>
</dbReference>
<feature type="region of interest" description="Disordered" evidence="1">
    <location>
        <begin position="1"/>
        <end position="97"/>
    </location>
</feature>
<dbReference type="Ensembl" id="ENSACCT00020022961.1">
    <property type="protein sequence ID" value="ENSACCP00020021988.1"/>
    <property type="gene ID" value="ENSACCG00020015118.1"/>
</dbReference>
<evidence type="ECO:0000256" key="1">
    <source>
        <dbReference type="SAM" id="MobiDB-lite"/>
    </source>
</evidence>
<feature type="compositionally biased region" description="Basic and acidic residues" evidence="1">
    <location>
        <begin position="1"/>
        <end position="44"/>
    </location>
</feature>
<protein>
    <submittedName>
        <fullName evidence="2">Uncharacterized protein</fullName>
    </submittedName>
</protein>
<accession>A0A663FD32</accession>
<dbReference type="AlphaFoldDB" id="A0A663FD32"/>
<dbReference type="InParanoid" id="A0A663FD32"/>
<evidence type="ECO:0000313" key="2">
    <source>
        <dbReference type="Ensembl" id="ENSACCP00020021988.1"/>
    </source>
</evidence>
<proteinExistence type="predicted"/>